<sequence>MLIRNPVIRYSGSALAESFGLRSEAGRFATLRIAEYSGLGGAVKMPYCLEWVLNDGRNFISGPKWGADTPELADLATFEDFFEAFRVQIAYYVG</sequence>
<evidence type="ECO:0000259" key="1">
    <source>
        <dbReference type="PROSITE" id="PS51554"/>
    </source>
</evidence>
<dbReference type="Pfam" id="PF02901">
    <property type="entry name" value="PFL-like"/>
    <property type="match status" value="1"/>
</dbReference>
<organism evidence="2">
    <name type="scientific">marine sediment metagenome</name>
    <dbReference type="NCBI Taxonomy" id="412755"/>
    <lineage>
        <taxon>unclassified sequences</taxon>
        <taxon>metagenomes</taxon>
        <taxon>ecological metagenomes</taxon>
    </lineage>
</organism>
<dbReference type="Gene3D" id="3.20.70.20">
    <property type="match status" value="1"/>
</dbReference>
<comment type="caution">
    <text evidence="2">The sequence shown here is derived from an EMBL/GenBank/DDBJ whole genome shotgun (WGS) entry which is preliminary data.</text>
</comment>
<dbReference type="EMBL" id="BARU01027344">
    <property type="protein sequence ID" value="GAH73199.1"/>
    <property type="molecule type" value="Genomic_DNA"/>
</dbReference>
<dbReference type="AlphaFoldDB" id="X1J4D1"/>
<name>X1J4D1_9ZZZZ</name>
<reference evidence="2" key="1">
    <citation type="journal article" date="2014" name="Front. Microbiol.">
        <title>High frequency of phylogenetically diverse reductive dehalogenase-homologous genes in deep subseafloor sedimentary metagenomes.</title>
        <authorList>
            <person name="Kawai M."/>
            <person name="Futagami T."/>
            <person name="Toyoda A."/>
            <person name="Takaki Y."/>
            <person name="Nishi S."/>
            <person name="Hori S."/>
            <person name="Arai W."/>
            <person name="Tsubouchi T."/>
            <person name="Morono Y."/>
            <person name="Uchiyama I."/>
            <person name="Ito T."/>
            <person name="Fujiyama A."/>
            <person name="Inagaki F."/>
            <person name="Takami H."/>
        </authorList>
    </citation>
    <scope>NUCLEOTIDE SEQUENCE</scope>
    <source>
        <strain evidence="2">Expedition CK06-06</strain>
    </source>
</reference>
<protein>
    <recommendedName>
        <fullName evidence="1">PFL domain-containing protein</fullName>
    </recommendedName>
</protein>
<gene>
    <name evidence="2" type="ORF">S03H2_43783</name>
</gene>
<dbReference type="GO" id="GO:0003824">
    <property type="term" value="F:catalytic activity"/>
    <property type="evidence" value="ECO:0007669"/>
    <property type="project" value="InterPro"/>
</dbReference>
<evidence type="ECO:0000313" key="2">
    <source>
        <dbReference type="EMBL" id="GAH73199.1"/>
    </source>
</evidence>
<accession>X1J4D1</accession>
<feature type="non-terminal residue" evidence="2">
    <location>
        <position position="94"/>
    </location>
</feature>
<proteinExistence type="predicted"/>
<dbReference type="SUPFAM" id="SSF51998">
    <property type="entry name" value="PFL-like glycyl radical enzymes"/>
    <property type="match status" value="1"/>
</dbReference>
<feature type="domain" description="PFL" evidence="1">
    <location>
        <begin position="1"/>
        <end position="94"/>
    </location>
</feature>
<dbReference type="InterPro" id="IPR004184">
    <property type="entry name" value="PFL_dom"/>
</dbReference>
<dbReference type="PROSITE" id="PS51554">
    <property type="entry name" value="PFL"/>
    <property type="match status" value="1"/>
</dbReference>